<gene>
    <name evidence="5" type="ORF">SAMN05421803_10726</name>
</gene>
<dbReference type="InterPro" id="IPR039422">
    <property type="entry name" value="MarR/SlyA-like"/>
</dbReference>
<reference evidence="5 6" key="1">
    <citation type="submission" date="2016-11" db="EMBL/GenBank/DDBJ databases">
        <authorList>
            <person name="Jaros S."/>
            <person name="Januszkiewicz K."/>
            <person name="Wedrychowicz H."/>
        </authorList>
    </citation>
    <scope>NUCLEOTIDE SEQUENCE [LARGE SCALE GENOMIC DNA]</scope>
    <source>
        <strain evidence="5 6">CGMCC 4.5723</strain>
    </source>
</reference>
<dbReference type="PANTHER" id="PTHR33164">
    <property type="entry name" value="TRANSCRIPTIONAL REGULATOR, MARR FAMILY"/>
    <property type="match status" value="1"/>
</dbReference>
<dbReference type="AlphaFoldDB" id="A0A1M6K3E7"/>
<dbReference type="PANTHER" id="PTHR33164:SF101">
    <property type="entry name" value="TRANSCRIPTIONAL REPRESSOR MPRA"/>
    <property type="match status" value="1"/>
</dbReference>
<evidence type="ECO:0000259" key="4">
    <source>
        <dbReference type="PROSITE" id="PS50995"/>
    </source>
</evidence>
<dbReference type="InterPro" id="IPR000835">
    <property type="entry name" value="HTH_MarR-typ"/>
</dbReference>
<protein>
    <submittedName>
        <fullName evidence="5">DNA-binding transcriptional regulator, MarR family</fullName>
    </submittedName>
</protein>
<dbReference type="EMBL" id="FQZK01000007">
    <property type="protein sequence ID" value="SHJ53435.1"/>
    <property type="molecule type" value="Genomic_DNA"/>
</dbReference>
<dbReference type="SUPFAM" id="SSF46785">
    <property type="entry name" value="Winged helix' DNA-binding domain"/>
    <property type="match status" value="1"/>
</dbReference>
<accession>A0A1M6K3E7</accession>
<dbReference type="STRING" id="758803.SAMN05421803_10726"/>
<evidence type="ECO:0000256" key="2">
    <source>
        <dbReference type="ARBA" id="ARBA00023125"/>
    </source>
</evidence>
<keyword evidence="1" id="KW-0805">Transcription regulation</keyword>
<dbReference type="InterPro" id="IPR036390">
    <property type="entry name" value="WH_DNA-bd_sf"/>
</dbReference>
<evidence type="ECO:0000313" key="6">
    <source>
        <dbReference type="Proteomes" id="UP000184452"/>
    </source>
</evidence>
<dbReference type="PROSITE" id="PS01117">
    <property type="entry name" value="HTH_MARR_1"/>
    <property type="match status" value="1"/>
</dbReference>
<keyword evidence="3" id="KW-0804">Transcription</keyword>
<dbReference type="SMART" id="SM00347">
    <property type="entry name" value="HTH_MARR"/>
    <property type="match status" value="1"/>
</dbReference>
<dbReference type="InterPro" id="IPR023187">
    <property type="entry name" value="Tscrpt_reg_MarR-type_CS"/>
</dbReference>
<dbReference type="InterPro" id="IPR036388">
    <property type="entry name" value="WH-like_DNA-bd_sf"/>
</dbReference>
<dbReference type="GO" id="GO:0006950">
    <property type="term" value="P:response to stress"/>
    <property type="evidence" value="ECO:0007669"/>
    <property type="project" value="TreeGrafter"/>
</dbReference>
<dbReference type="Gene3D" id="1.10.10.10">
    <property type="entry name" value="Winged helix-like DNA-binding domain superfamily/Winged helix DNA-binding domain"/>
    <property type="match status" value="1"/>
</dbReference>
<dbReference type="Proteomes" id="UP000184452">
    <property type="component" value="Unassembled WGS sequence"/>
</dbReference>
<dbReference type="PROSITE" id="PS50995">
    <property type="entry name" value="HTH_MARR_2"/>
    <property type="match status" value="1"/>
</dbReference>
<sequence>MGNPLNLPFDPIERAHDNWSRRWGPSPAMAAVTSVMRAQQILIGELDGALKQFGLTFARYEALVLLTFSTSGSLPLGKIGERLMVHPTSVTNTIDRLEGQGFVLRRPNPSDGRGVLAEITGSGREVTERATRALLDMDFGLGCYSDEELWDVHRMFTRLRVDFGDFPEPAAEAAEGR</sequence>
<evidence type="ECO:0000313" key="5">
    <source>
        <dbReference type="EMBL" id="SHJ53435.1"/>
    </source>
</evidence>
<dbReference type="GO" id="GO:0003677">
    <property type="term" value="F:DNA binding"/>
    <property type="evidence" value="ECO:0007669"/>
    <property type="project" value="UniProtKB-KW"/>
</dbReference>
<organism evidence="5 6">
    <name type="scientific">Nocardiopsis flavescens</name>
    <dbReference type="NCBI Taxonomy" id="758803"/>
    <lineage>
        <taxon>Bacteria</taxon>
        <taxon>Bacillati</taxon>
        <taxon>Actinomycetota</taxon>
        <taxon>Actinomycetes</taxon>
        <taxon>Streptosporangiales</taxon>
        <taxon>Nocardiopsidaceae</taxon>
        <taxon>Nocardiopsis</taxon>
    </lineage>
</organism>
<evidence type="ECO:0000256" key="1">
    <source>
        <dbReference type="ARBA" id="ARBA00023015"/>
    </source>
</evidence>
<keyword evidence="2 5" id="KW-0238">DNA-binding</keyword>
<feature type="domain" description="HTH marR-type" evidence="4">
    <location>
        <begin position="25"/>
        <end position="161"/>
    </location>
</feature>
<evidence type="ECO:0000256" key="3">
    <source>
        <dbReference type="ARBA" id="ARBA00023163"/>
    </source>
</evidence>
<proteinExistence type="predicted"/>
<name>A0A1M6K3E7_9ACTN</name>
<dbReference type="GO" id="GO:0003700">
    <property type="term" value="F:DNA-binding transcription factor activity"/>
    <property type="evidence" value="ECO:0007669"/>
    <property type="project" value="InterPro"/>
</dbReference>
<keyword evidence="6" id="KW-1185">Reference proteome</keyword>
<dbReference type="Pfam" id="PF01047">
    <property type="entry name" value="MarR"/>
    <property type="match status" value="1"/>
</dbReference>